<dbReference type="STRING" id="1121881.SAMN02745225_01640"/>
<organism evidence="1 2">
    <name type="scientific">Ferrithrix thermotolerans DSM 19514</name>
    <dbReference type="NCBI Taxonomy" id="1121881"/>
    <lineage>
        <taxon>Bacteria</taxon>
        <taxon>Bacillati</taxon>
        <taxon>Actinomycetota</taxon>
        <taxon>Acidimicrobiia</taxon>
        <taxon>Acidimicrobiales</taxon>
        <taxon>Acidimicrobiaceae</taxon>
        <taxon>Ferrithrix</taxon>
    </lineage>
</organism>
<dbReference type="AlphaFoldDB" id="A0A1M4WDE3"/>
<evidence type="ECO:0000313" key="1">
    <source>
        <dbReference type="EMBL" id="SHE79246.1"/>
    </source>
</evidence>
<reference evidence="2" key="1">
    <citation type="submission" date="2016-11" db="EMBL/GenBank/DDBJ databases">
        <authorList>
            <person name="Varghese N."/>
            <person name="Submissions S."/>
        </authorList>
    </citation>
    <scope>NUCLEOTIDE SEQUENCE [LARGE SCALE GENOMIC DNA]</scope>
    <source>
        <strain evidence="2">DSM 19514</strain>
    </source>
</reference>
<name>A0A1M4WDE3_9ACTN</name>
<gene>
    <name evidence="1" type="ORF">SAMN02745225_01640</name>
</gene>
<accession>A0A1M4WDE3</accession>
<proteinExistence type="predicted"/>
<sequence length="138" mass="15507">MDDGKVTKALAAARLKDAKREGSDPDEVKALEYLLDLYAKEVNAKKKAKDARGALDLAALKQYDDLTEAEIKRLVIEDKWLMTIQLRIGNEVNALTLVLVERIQELGERYAETVRDLEGKVAELSVRVTQYLTEMGVD</sequence>
<protein>
    <submittedName>
        <fullName evidence="1">Type I restriction enzyme M protein</fullName>
    </submittedName>
</protein>
<evidence type="ECO:0000313" key="2">
    <source>
        <dbReference type="Proteomes" id="UP000184295"/>
    </source>
</evidence>
<dbReference type="EMBL" id="FQUL01000024">
    <property type="protein sequence ID" value="SHE79246.1"/>
    <property type="molecule type" value="Genomic_DNA"/>
</dbReference>
<dbReference type="Proteomes" id="UP000184295">
    <property type="component" value="Unassembled WGS sequence"/>
</dbReference>
<keyword evidence="2" id="KW-1185">Reference proteome</keyword>